<evidence type="ECO:0000313" key="2">
    <source>
        <dbReference type="Proteomes" id="UP000183832"/>
    </source>
</evidence>
<keyword evidence="2" id="KW-1185">Reference proteome</keyword>
<dbReference type="AlphaFoldDB" id="A0A1J1HZR5"/>
<dbReference type="EMBL" id="CVRI01000037">
    <property type="protein sequence ID" value="CRK93517.1"/>
    <property type="molecule type" value="Genomic_DNA"/>
</dbReference>
<sequence>MKSIYFAWIIFTRKGKRDDIGQWLNIYRLFPRLTVRYKLRLKLKLNKKLLRATVLKLSIQIIAKLQENS</sequence>
<proteinExistence type="predicted"/>
<name>A0A1J1HZR5_9DIPT</name>
<protein>
    <submittedName>
        <fullName evidence="1">CLUMA_CG007050, isoform A</fullName>
    </submittedName>
</protein>
<dbReference type="Proteomes" id="UP000183832">
    <property type="component" value="Unassembled WGS sequence"/>
</dbReference>
<reference evidence="1 2" key="1">
    <citation type="submission" date="2015-04" db="EMBL/GenBank/DDBJ databases">
        <authorList>
            <person name="Syromyatnikov M.Y."/>
            <person name="Popov V.N."/>
        </authorList>
    </citation>
    <scope>NUCLEOTIDE SEQUENCE [LARGE SCALE GENOMIC DNA]</scope>
</reference>
<gene>
    <name evidence="1" type="ORF">CLUMA_CG007050</name>
</gene>
<evidence type="ECO:0000313" key="1">
    <source>
        <dbReference type="EMBL" id="CRK93517.1"/>
    </source>
</evidence>
<accession>A0A1J1HZR5</accession>
<organism evidence="1 2">
    <name type="scientific">Clunio marinus</name>
    <dbReference type="NCBI Taxonomy" id="568069"/>
    <lineage>
        <taxon>Eukaryota</taxon>
        <taxon>Metazoa</taxon>
        <taxon>Ecdysozoa</taxon>
        <taxon>Arthropoda</taxon>
        <taxon>Hexapoda</taxon>
        <taxon>Insecta</taxon>
        <taxon>Pterygota</taxon>
        <taxon>Neoptera</taxon>
        <taxon>Endopterygota</taxon>
        <taxon>Diptera</taxon>
        <taxon>Nematocera</taxon>
        <taxon>Chironomoidea</taxon>
        <taxon>Chironomidae</taxon>
        <taxon>Clunio</taxon>
    </lineage>
</organism>